<feature type="region of interest" description="Disordered" evidence="1">
    <location>
        <begin position="129"/>
        <end position="150"/>
    </location>
</feature>
<gene>
    <name evidence="2" type="ORF">GCM10022222_44900</name>
</gene>
<evidence type="ECO:0000256" key="1">
    <source>
        <dbReference type="SAM" id="MobiDB-lite"/>
    </source>
</evidence>
<sequence length="162" mass="18341">MREILSAITGQYQPADPNTLRETLYTKVFSPDGSESTLLTEMCENLLQNFSTASRPELLTASAAADVEMLFRKEILDLRSPMGEGPLFMQPADQLWLRADPDDPSRHVLHPWLRRLLLRKLASRTDDRPLSWQRGAATSTRRTAGPPPLATTISRWATLPRW</sequence>
<dbReference type="EMBL" id="BAAAZN010000009">
    <property type="protein sequence ID" value="GAA3556320.1"/>
    <property type="molecule type" value="Genomic_DNA"/>
</dbReference>
<name>A0ABP6WTK0_9PSEU</name>
<dbReference type="Proteomes" id="UP001500689">
    <property type="component" value="Unassembled WGS sequence"/>
</dbReference>
<protein>
    <submittedName>
        <fullName evidence="2">Uncharacterized protein</fullName>
    </submittedName>
</protein>
<evidence type="ECO:0000313" key="3">
    <source>
        <dbReference type="Proteomes" id="UP001500689"/>
    </source>
</evidence>
<keyword evidence="3" id="KW-1185">Reference proteome</keyword>
<proteinExistence type="predicted"/>
<evidence type="ECO:0000313" key="2">
    <source>
        <dbReference type="EMBL" id="GAA3556320.1"/>
    </source>
</evidence>
<reference evidence="3" key="1">
    <citation type="journal article" date="2019" name="Int. J. Syst. Evol. Microbiol.">
        <title>The Global Catalogue of Microorganisms (GCM) 10K type strain sequencing project: providing services to taxonomists for standard genome sequencing and annotation.</title>
        <authorList>
            <consortium name="The Broad Institute Genomics Platform"/>
            <consortium name="The Broad Institute Genome Sequencing Center for Infectious Disease"/>
            <person name="Wu L."/>
            <person name="Ma J."/>
        </authorList>
    </citation>
    <scope>NUCLEOTIDE SEQUENCE [LARGE SCALE GENOMIC DNA]</scope>
    <source>
        <strain evidence="3">JCM 16898</strain>
    </source>
</reference>
<organism evidence="2 3">
    <name type="scientific">Amycolatopsis ultiminotia</name>
    <dbReference type="NCBI Taxonomy" id="543629"/>
    <lineage>
        <taxon>Bacteria</taxon>
        <taxon>Bacillati</taxon>
        <taxon>Actinomycetota</taxon>
        <taxon>Actinomycetes</taxon>
        <taxon>Pseudonocardiales</taxon>
        <taxon>Pseudonocardiaceae</taxon>
        <taxon>Amycolatopsis</taxon>
    </lineage>
</organism>
<comment type="caution">
    <text evidence="2">The sequence shown here is derived from an EMBL/GenBank/DDBJ whole genome shotgun (WGS) entry which is preliminary data.</text>
</comment>
<accession>A0ABP6WTK0</accession>